<evidence type="ECO:0000313" key="1">
    <source>
        <dbReference type="EMBL" id="OWZ00895.1"/>
    </source>
</evidence>
<keyword evidence="2" id="KW-1185">Reference proteome</keyword>
<evidence type="ECO:0000313" key="2">
    <source>
        <dbReference type="Proteomes" id="UP000198211"/>
    </source>
</evidence>
<protein>
    <submittedName>
        <fullName evidence="1">Uncharacterized protein</fullName>
    </submittedName>
</protein>
<dbReference type="Proteomes" id="UP000198211">
    <property type="component" value="Unassembled WGS sequence"/>
</dbReference>
<organism evidence="1 2">
    <name type="scientific">Phytophthora megakarya</name>
    <dbReference type="NCBI Taxonomy" id="4795"/>
    <lineage>
        <taxon>Eukaryota</taxon>
        <taxon>Sar</taxon>
        <taxon>Stramenopiles</taxon>
        <taxon>Oomycota</taxon>
        <taxon>Peronosporomycetes</taxon>
        <taxon>Peronosporales</taxon>
        <taxon>Peronosporaceae</taxon>
        <taxon>Phytophthora</taxon>
    </lineage>
</organism>
<proteinExistence type="predicted"/>
<reference evidence="2" key="1">
    <citation type="submission" date="2017-03" db="EMBL/GenBank/DDBJ databases">
        <title>Phytopthora megakarya and P. palmivora, two closely related causual agents of cacao black pod achieved similar genome size and gene model numbers by different mechanisms.</title>
        <authorList>
            <person name="Ali S."/>
            <person name="Shao J."/>
            <person name="Larry D.J."/>
            <person name="Kronmiller B."/>
            <person name="Shen D."/>
            <person name="Strem M.D."/>
            <person name="Melnick R.L."/>
            <person name="Guiltinan M.J."/>
            <person name="Tyler B.M."/>
            <person name="Meinhardt L.W."/>
            <person name="Bailey B.A."/>
        </authorList>
    </citation>
    <scope>NUCLEOTIDE SEQUENCE [LARGE SCALE GENOMIC DNA]</scope>
    <source>
        <strain evidence="2">zdho120</strain>
    </source>
</reference>
<sequence length="220" mass="24907">MAGASIRQWVLRIFGDCLKKHNDEVNVDFVNDVGKENTTIVALTPAPLIDILPVHLQPCAPANSLDPVLWTETNRLVNAAAAWQIRGVMPVDVATMSYFTLVMTTTPELAWRFTAAPILMVLRADNKTLCELPLELLSADSFAKLTLFERRAIHNVLGTRPNGWNDVQLVLYAARERELIAAANEEFSDVWHSGRHIYDSFYMVTLPFTYSRYAREPVWF</sequence>
<comment type="caution">
    <text evidence="1">The sequence shown here is derived from an EMBL/GenBank/DDBJ whole genome shotgun (WGS) entry which is preliminary data.</text>
</comment>
<gene>
    <name evidence="1" type="ORF">PHMEG_00027817</name>
</gene>
<accession>A0A225V6C1</accession>
<dbReference type="EMBL" id="NBNE01007252">
    <property type="protein sequence ID" value="OWZ00895.1"/>
    <property type="molecule type" value="Genomic_DNA"/>
</dbReference>
<dbReference type="OrthoDB" id="107453at2759"/>
<name>A0A225V6C1_9STRA</name>
<dbReference type="AlphaFoldDB" id="A0A225V6C1"/>